<protein>
    <submittedName>
        <fullName evidence="1">Uncharacterized protein</fullName>
    </submittedName>
</protein>
<dbReference type="EMBL" id="JANJQO010001988">
    <property type="protein sequence ID" value="KAJ2968472.1"/>
    <property type="molecule type" value="Genomic_DNA"/>
</dbReference>
<comment type="caution">
    <text evidence="1">The sequence shown here is derived from an EMBL/GenBank/DDBJ whole genome shotgun (WGS) entry which is preliminary data.</text>
</comment>
<proteinExistence type="predicted"/>
<dbReference type="Proteomes" id="UP001143910">
    <property type="component" value="Unassembled WGS sequence"/>
</dbReference>
<evidence type="ECO:0000313" key="1">
    <source>
        <dbReference type="EMBL" id="KAJ2968472.1"/>
    </source>
</evidence>
<keyword evidence="2" id="KW-1185">Reference proteome</keyword>
<sequence>MHFITSVLTMGSIATLASATVGFEYPANVPMSKRQTSGYAIQNAATSGYCSDPKWLSLLDGCLDCALTYNIWQYYGTQVGAAAKACGLDATPKPSTAAGSGSSSAASTTGAPTSTSAAAISTSTLATQQSTSSQVPSGSSTAAQATSQSSQTQTSGGATTSSAASHSTGATNGTATSTVPKGAAAGFQQPAILAVGAIAAFAVNMI</sequence>
<organism evidence="1 2">
    <name type="scientific">Zarea fungicola</name>
    <dbReference type="NCBI Taxonomy" id="93591"/>
    <lineage>
        <taxon>Eukaryota</taxon>
        <taxon>Fungi</taxon>
        <taxon>Dikarya</taxon>
        <taxon>Ascomycota</taxon>
        <taxon>Pezizomycotina</taxon>
        <taxon>Sordariomycetes</taxon>
        <taxon>Hypocreomycetidae</taxon>
        <taxon>Hypocreales</taxon>
        <taxon>Cordycipitaceae</taxon>
        <taxon>Zarea</taxon>
    </lineage>
</organism>
<evidence type="ECO:0000313" key="2">
    <source>
        <dbReference type="Proteomes" id="UP001143910"/>
    </source>
</evidence>
<name>A0ACC1MN80_9HYPO</name>
<accession>A0ACC1MN80</accession>
<gene>
    <name evidence="1" type="ORF">NQ176_g9164</name>
</gene>
<reference evidence="1" key="1">
    <citation type="submission" date="2022-08" db="EMBL/GenBank/DDBJ databases">
        <title>Genome Sequence of Lecanicillium fungicola.</title>
        <authorList>
            <person name="Buettner E."/>
        </authorList>
    </citation>
    <scope>NUCLEOTIDE SEQUENCE</scope>
    <source>
        <strain evidence="1">Babe33</strain>
    </source>
</reference>